<proteinExistence type="predicted"/>
<feature type="compositionally biased region" description="Polar residues" evidence="1">
    <location>
        <begin position="140"/>
        <end position="151"/>
    </location>
</feature>
<feature type="region of interest" description="Disordered" evidence="1">
    <location>
        <begin position="1"/>
        <end position="34"/>
    </location>
</feature>
<feature type="region of interest" description="Disordered" evidence="1">
    <location>
        <begin position="130"/>
        <end position="151"/>
    </location>
</feature>
<accession>A0A9D4JVE4</accession>
<comment type="caution">
    <text evidence="2">The sequence shown here is derived from an EMBL/GenBank/DDBJ whole genome shotgun (WGS) entry which is preliminary data.</text>
</comment>
<reference evidence="2" key="1">
    <citation type="journal article" date="2019" name="bioRxiv">
        <title>The Genome of the Zebra Mussel, Dreissena polymorpha: A Resource for Invasive Species Research.</title>
        <authorList>
            <person name="McCartney M.A."/>
            <person name="Auch B."/>
            <person name="Kono T."/>
            <person name="Mallez S."/>
            <person name="Zhang Y."/>
            <person name="Obille A."/>
            <person name="Becker A."/>
            <person name="Abrahante J.E."/>
            <person name="Garbe J."/>
            <person name="Badalamenti J.P."/>
            <person name="Herman A."/>
            <person name="Mangelson H."/>
            <person name="Liachko I."/>
            <person name="Sullivan S."/>
            <person name="Sone E.D."/>
            <person name="Koren S."/>
            <person name="Silverstein K.A.T."/>
            <person name="Beckman K.B."/>
            <person name="Gohl D.M."/>
        </authorList>
    </citation>
    <scope>NUCLEOTIDE SEQUENCE</scope>
    <source>
        <strain evidence="2">Duluth1</strain>
        <tissue evidence="2">Whole animal</tissue>
    </source>
</reference>
<dbReference type="AlphaFoldDB" id="A0A9D4JVE4"/>
<feature type="compositionally biased region" description="Polar residues" evidence="1">
    <location>
        <begin position="14"/>
        <end position="30"/>
    </location>
</feature>
<name>A0A9D4JVE4_DREPO</name>
<reference evidence="2" key="2">
    <citation type="submission" date="2020-11" db="EMBL/GenBank/DDBJ databases">
        <authorList>
            <person name="McCartney M.A."/>
            <person name="Auch B."/>
            <person name="Kono T."/>
            <person name="Mallez S."/>
            <person name="Becker A."/>
            <person name="Gohl D.M."/>
            <person name="Silverstein K.A.T."/>
            <person name="Koren S."/>
            <person name="Bechman K.B."/>
            <person name="Herman A."/>
            <person name="Abrahante J.E."/>
            <person name="Garbe J."/>
        </authorList>
    </citation>
    <scope>NUCLEOTIDE SEQUENCE</scope>
    <source>
        <strain evidence="2">Duluth1</strain>
        <tissue evidence="2">Whole animal</tissue>
    </source>
</reference>
<dbReference type="Proteomes" id="UP000828390">
    <property type="component" value="Unassembled WGS sequence"/>
</dbReference>
<sequence length="151" mass="16565">EQNEKTCIHRPPVNSDQESITTSPSVTVSGSEAHDEGIPTVDLVLSDYLQHWNGLDYSTHILKLLARFRLHRFEGIQLLISMELRETISPGIGHDRDHHMATPVSRSLPDGIGQGHQPMPDHLASAIRSLSGDNTGHDMTGTSSGTLITDR</sequence>
<evidence type="ECO:0000313" key="2">
    <source>
        <dbReference type="EMBL" id="KAH3821898.1"/>
    </source>
</evidence>
<organism evidence="2 3">
    <name type="scientific">Dreissena polymorpha</name>
    <name type="common">Zebra mussel</name>
    <name type="synonym">Mytilus polymorpha</name>
    <dbReference type="NCBI Taxonomy" id="45954"/>
    <lineage>
        <taxon>Eukaryota</taxon>
        <taxon>Metazoa</taxon>
        <taxon>Spiralia</taxon>
        <taxon>Lophotrochozoa</taxon>
        <taxon>Mollusca</taxon>
        <taxon>Bivalvia</taxon>
        <taxon>Autobranchia</taxon>
        <taxon>Heteroconchia</taxon>
        <taxon>Euheterodonta</taxon>
        <taxon>Imparidentia</taxon>
        <taxon>Neoheterodontei</taxon>
        <taxon>Myida</taxon>
        <taxon>Dreissenoidea</taxon>
        <taxon>Dreissenidae</taxon>
        <taxon>Dreissena</taxon>
    </lineage>
</organism>
<keyword evidence="3" id="KW-1185">Reference proteome</keyword>
<evidence type="ECO:0000313" key="3">
    <source>
        <dbReference type="Proteomes" id="UP000828390"/>
    </source>
</evidence>
<gene>
    <name evidence="2" type="ORF">DPMN_123666</name>
</gene>
<dbReference type="EMBL" id="JAIWYP010000005">
    <property type="protein sequence ID" value="KAH3821898.1"/>
    <property type="molecule type" value="Genomic_DNA"/>
</dbReference>
<feature type="non-terminal residue" evidence="2">
    <location>
        <position position="151"/>
    </location>
</feature>
<protein>
    <submittedName>
        <fullName evidence="2">Uncharacterized protein</fullName>
    </submittedName>
</protein>
<evidence type="ECO:0000256" key="1">
    <source>
        <dbReference type="SAM" id="MobiDB-lite"/>
    </source>
</evidence>